<dbReference type="EMBL" id="JAUSSU010000007">
    <property type="protein sequence ID" value="MDQ0114351.1"/>
    <property type="molecule type" value="Genomic_DNA"/>
</dbReference>
<name>A0ABT9U3X8_PAEHA</name>
<reference evidence="1 2" key="1">
    <citation type="submission" date="2023-07" db="EMBL/GenBank/DDBJ databases">
        <title>Sorghum-associated microbial communities from plants grown in Nebraska, USA.</title>
        <authorList>
            <person name="Schachtman D."/>
        </authorList>
    </citation>
    <scope>NUCLEOTIDE SEQUENCE [LARGE SCALE GENOMIC DNA]</scope>
    <source>
        <strain evidence="1 2">CC482</strain>
    </source>
</reference>
<proteinExistence type="predicted"/>
<gene>
    <name evidence="1" type="ORF">J2T15_003806</name>
</gene>
<dbReference type="Proteomes" id="UP001229346">
    <property type="component" value="Unassembled WGS sequence"/>
</dbReference>
<dbReference type="Pfam" id="PF06995">
    <property type="entry name" value="Phage_P2_GpU"/>
    <property type="match status" value="1"/>
</dbReference>
<dbReference type="InterPro" id="IPR009734">
    <property type="entry name" value="Myoviridae_GpU"/>
</dbReference>
<sequence>MSGLGSFGPVVFVVSAKELRTFDGFTRSSASRWAKHDVLGSRPLTQYIGQGLDTISFTMRFDAAYGLNPRKEMDVLRNMEREAKAYALTIGGKGFGTGFWIITGLDQAWEKVDSAGNVIAATATVSLEEYVK</sequence>
<organism evidence="1 2">
    <name type="scientific">Paenibacillus harenae</name>
    <dbReference type="NCBI Taxonomy" id="306543"/>
    <lineage>
        <taxon>Bacteria</taxon>
        <taxon>Bacillati</taxon>
        <taxon>Bacillota</taxon>
        <taxon>Bacilli</taxon>
        <taxon>Bacillales</taxon>
        <taxon>Paenibacillaceae</taxon>
        <taxon>Paenibacillus</taxon>
    </lineage>
</organism>
<comment type="caution">
    <text evidence="1">The sequence shown here is derived from an EMBL/GenBank/DDBJ whole genome shotgun (WGS) entry which is preliminary data.</text>
</comment>
<dbReference type="RefSeq" id="WP_307205680.1">
    <property type="nucleotide sequence ID" value="NZ_JAUSSU010000007.1"/>
</dbReference>
<evidence type="ECO:0000313" key="2">
    <source>
        <dbReference type="Proteomes" id="UP001229346"/>
    </source>
</evidence>
<accession>A0ABT9U3X8</accession>
<evidence type="ECO:0000313" key="1">
    <source>
        <dbReference type="EMBL" id="MDQ0114351.1"/>
    </source>
</evidence>
<protein>
    <submittedName>
        <fullName evidence="1">Phage protein U</fullName>
    </submittedName>
</protein>
<keyword evidence="2" id="KW-1185">Reference proteome</keyword>